<dbReference type="Pfam" id="PF14299">
    <property type="entry name" value="PP2"/>
    <property type="match status" value="1"/>
</dbReference>
<dbReference type="Proteomes" id="UP000467840">
    <property type="component" value="Chromosome 10"/>
</dbReference>
<gene>
    <name evidence="1" type="ORF">GH714_017075</name>
</gene>
<proteinExistence type="predicted"/>
<evidence type="ECO:0000313" key="2">
    <source>
        <dbReference type="Proteomes" id="UP000467840"/>
    </source>
</evidence>
<reference evidence="1 2" key="1">
    <citation type="journal article" date="2020" name="Mol. Plant">
        <title>The Chromosome-Based Rubber Tree Genome Provides New Insights into Spurge Genome Evolution and Rubber Biosynthesis.</title>
        <authorList>
            <person name="Liu J."/>
            <person name="Shi C."/>
            <person name="Shi C.C."/>
            <person name="Li W."/>
            <person name="Zhang Q.J."/>
            <person name="Zhang Y."/>
            <person name="Li K."/>
            <person name="Lu H.F."/>
            <person name="Shi C."/>
            <person name="Zhu S.T."/>
            <person name="Xiao Z.Y."/>
            <person name="Nan H."/>
            <person name="Yue Y."/>
            <person name="Zhu X.G."/>
            <person name="Wu Y."/>
            <person name="Hong X.N."/>
            <person name="Fan G.Y."/>
            <person name="Tong Y."/>
            <person name="Zhang D."/>
            <person name="Mao C.L."/>
            <person name="Liu Y.L."/>
            <person name="Hao S.J."/>
            <person name="Liu W.Q."/>
            <person name="Lv M.Q."/>
            <person name="Zhang H.B."/>
            <person name="Liu Y."/>
            <person name="Hu-Tang G.R."/>
            <person name="Wang J.P."/>
            <person name="Wang J.H."/>
            <person name="Sun Y.H."/>
            <person name="Ni S.B."/>
            <person name="Chen W.B."/>
            <person name="Zhang X.C."/>
            <person name="Jiao Y.N."/>
            <person name="Eichler E.E."/>
            <person name="Li G.H."/>
            <person name="Liu X."/>
            <person name="Gao L.Z."/>
        </authorList>
    </citation>
    <scope>NUCLEOTIDE SEQUENCE [LARGE SCALE GENOMIC DNA]</scope>
    <source>
        <strain evidence="2">cv. GT1</strain>
        <tissue evidence="1">Leaf</tissue>
    </source>
</reference>
<dbReference type="AlphaFoldDB" id="A0A6A6N0G0"/>
<sequence length="336" mass="38106">MHGLWTSSNQLGSGEQIQRVLNELAEVNSADIEKPRHDDKGAVTCNSIFLYAKCCKKLVDVIKNLEFPNSWRSEDNDPGHVYACFNYENSIYYPKASLQTECRRTFNRFQVLSMSAKSHLSLCDSPILIDDGRKSFALEKWTGRKCYMLSARDLTIIWSNSPDYWRWLPDPDSRFSEVAELIDVCWFEINGEISIQMLSPETSYAAYLVFKLTTSAYGFEGHPAEITVELAGSEKDKRSVFLVPVRGQKRQHQTLRRLTGLFNCSRVSGSQPSVPAGKSYGKYPKERVDGWLEIELGEFNSENGGDGKLKINLRVKGDHWKSGIIVQGIEIRPKGD</sequence>
<accession>A0A6A6N0G0</accession>
<evidence type="ECO:0000313" key="1">
    <source>
        <dbReference type="EMBL" id="KAF2319571.1"/>
    </source>
</evidence>
<name>A0A6A6N0G0_HEVBR</name>
<dbReference type="InterPro" id="IPR025886">
    <property type="entry name" value="PP2-like"/>
</dbReference>
<dbReference type="PANTHER" id="PTHR32278:SF111">
    <property type="entry name" value="F-BOX PROTEIN PP2-B12-RELATED"/>
    <property type="match status" value="1"/>
</dbReference>
<dbReference type="PANTHER" id="PTHR32278">
    <property type="entry name" value="F-BOX DOMAIN-CONTAINING PROTEIN"/>
    <property type="match status" value="1"/>
</dbReference>
<keyword evidence="2" id="KW-1185">Reference proteome</keyword>
<organism evidence="1 2">
    <name type="scientific">Hevea brasiliensis</name>
    <name type="common">Para rubber tree</name>
    <name type="synonym">Siphonia brasiliensis</name>
    <dbReference type="NCBI Taxonomy" id="3981"/>
    <lineage>
        <taxon>Eukaryota</taxon>
        <taxon>Viridiplantae</taxon>
        <taxon>Streptophyta</taxon>
        <taxon>Embryophyta</taxon>
        <taxon>Tracheophyta</taxon>
        <taxon>Spermatophyta</taxon>
        <taxon>Magnoliopsida</taxon>
        <taxon>eudicotyledons</taxon>
        <taxon>Gunneridae</taxon>
        <taxon>Pentapetalae</taxon>
        <taxon>rosids</taxon>
        <taxon>fabids</taxon>
        <taxon>Malpighiales</taxon>
        <taxon>Euphorbiaceae</taxon>
        <taxon>Crotonoideae</taxon>
        <taxon>Micrandreae</taxon>
        <taxon>Hevea</taxon>
    </lineage>
</organism>
<protein>
    <recommendedName>
        <fullName evidence="3">F-box domain-containing protein</fullName>
    </recommendedName>
</protein>
<dbReference type="EMBL" id="JAAGAX010000003">
    <property type="protein sequence ID" value="KAF2319571.1"/>
    <property type="molecule type" value="Genomic_DNA"/>
</dbReference>
<comment type="caution">
    <text evidence="1">The sequence shown here is derived from an EMBL/GenBank/DDBJ whole genome shotgun (WGS) entry which is preliminary data.</text>
</comment>
<evidence type="ECO:0008006" key="3">
    <source>
        <dbReference type="Google" id="ProtNLM"/>
    </source>
</evidence>